<evidence type="ECO:0000313" key="6">
    <source>
        <dbReference type="Proteomes" id="UP001308005"/>
    </source>
</evidence>
<dbReference type="InterPro" id="IPR018976">
    <property type="entry name" value="Imelysin-like"/>
</dbReference>
<dbReference type="RefSeq" id="WP_324695274.1">
    <property type="nucleotide sequence ID" value="NZ_JAYMYJ010000110.1"/>
</dbReference>
<dbReference type="Gene3D" id="1.20.1420.20">
    <property type="entry name" value="M75 peptidase, HXXE motif"/>
    <property type="match status" value="1"/>
</dbReference>
<evidence type="ECO:0000256" key="3">
    <source>
        <dbReference type="SAM" id="SignalP"/>
    </source>
</evidence>
<evidence type="ECO:0000256" key="2">
    <source>
        <dbReference type="ARBA" id="ARBA00022729"/>
    </source>
</evidence>
<reference evidence="6" key="1">
    <citation type="submission" date="2023-07" db="EMBL/GenBank/DDBJ databases">
        <title>The carbon used by Thiothrix.</title>
        <authorList>
            <person name="Chen L."/>
        </authorList>
    </citation>
    <scope>NUCLEOTIDE SEQUENCE [LARGE SCALE GENOMIC DNA]</scope>
</reference>
<protein>
    <submittedName>
        <fullName evidence="5">Imelysin family protein</fullName>
    </submittedName>
</protein>
<dbReference type="Pfam" id="PF09375">
    <property type="entry name" value="Peptidase_M75"/>
    <property type="match status" value="1"/>
</dbReference>
<sequence>MLNKLLIALLLLPAPLLAEEAAPPPPAQETTGVAPGSPLPDADKLLASLVDGAIIPLYRELDAAAAALEQSSQQFCAAPDAAGFQRVRAAWGETLLAWSRTDALLFGPAVEDQIDFHINFNPPKKAAINRLLDGDQPLTPEQVEKAGVGGQGLMTLEFLLFDRDKPEAEQLAAFQGDAGKRRCAYTQAASALLRRDIGTVANGWLQDKGSYAAAFRTAQAGNATFASARQAIDLLVGKLYQSAEKAAKNRIGNPLGKGIDLNSEGKQEILLQSNAYQLEAWRSGYSVKAVRANMEGMQRIMRDGGLFQWLRGHNQHQTEKLVADAMEQRFANYLSLPIPATDPFTLVSTGQGKELDGYYYLGNDIQMAVKRQLARVMGVQLGFNDNDGD</sequence>
<comment type="subcellular location">
    <subcellularLocation>
        <location evidence="1">Cell envelope</location>
    </subcellularLocation>
</comment>
<evidence type="ECO:0000256" key="1">
    <source>
        <dbReference type="ARBA" id="ARBA00004196"/>
    </source>
</evidence>
<dbReference type="CDD" id="cd14659">
    <property type="entry name" value="Imelysin-like_IPPA"/>
    <property type="match status" value="1"/>
</dbReference>
<dbReference type="InterPro" id="IPR034984">
    <property type="entry name" value="Imelysin-like_IPPA"/>
</dbReference>
<reference evidence="5 6" key="2">
    <citation type="submission" date="2024-01" db="EMBL/GenBank/DDBJ databases">
        <authorList>
            <person name="Xie X."/>
        </authorList>
    </citation>
    <scope>NUCLEOTIDE SEQUENCE [LARGE SCALE GENOMIC DNA]</scope>
    <source>
        <strain evidence="5">SCUT-1</strain>
    </source>
</reference>
<accession>A0ABU6CYG7</accession>
<dbReference type="EMBL" id="JAYMYJ010000110">
    <property type="protein sequence ID" value="MEB4591572.1"/>
    <property type="molecule type" value="Genomic_DNA"/>
</dbReference>
<keyword evidence="2 3" id="KW-0732">Signal</keyword>
<name>A0ABU6CYG7_9GAMM</name>
<feature type="signal peptide" evidence="3">
    <location>
        <begin position="1"/>
        <end position="18"/>
    </location>
</feature>
<feature type="domain" description="Imelysin-like" evidence="4">
    <location>
        <begin position="55"/>
        <end position="316"/>
    </location>
</feature>
<evidence type="ECO:0000259" key="4">
    <source>
        <dbReference type="Pfam" id="PF09375"/>
    </source>
</evidence>
<keyword evidence="6" id="KW-1185">Reference proteome</keyword>
<feature type="chain" id="PRO_5045097458" evidence="3">
    <location>
        <begin position="19"/>
        <end position="389"/>
    </location>
</feature>
<dbReference type="InterPro" id="IPR038352">
    <property type="entry name" value="Imelysin_sf"/>
</dbReference>
<evidence type="ECO:0000313" key="5">
    <source>
        <dbReference type="EMBL" id="MEB4591572.1"/>
    </source>
</evidence>
<organism evidence="5 6">
    <name type="scientific">Candidatus Thiothrix phosphatis</name>
    <dbReference type="NCBI Taxonomy" id="3112415"/>
    <lineage>
        <taxon>Bacteria</taxon>
        <taxon>Pseudomonadati</taxon>
        <taxon>Pseudomonadota</taxon>
        <taxon>Gammaproteobacteria</taxon>
        <taxon>Thiotrichales</taxon>
        <taxon>Thiotrichaceae</taxon>
        <taxon>Thiothrix</taxon>
    </lineage>
</organism>
<proteinExistence type="predicted"/>
<gene>
    <name evidence="5" type="ORF">VSS37_11320</name>
</gene>
<comment type="caution">
    <text evidence="5">The sequence shown here is derived from an EMBL/GenBank/DDBJ whole genome shotgun (WGS) entry which is preliminary data.</text>
</comment>
<dbReference type="Proteomes" id="UP001308005">
    <property type="component" value="Unassembled WGS sequence"/>
</dbReference>